<reference evidence="5" key="1">
    <citation type="journal article" date="2006" name="PLoS Biol.">
        <title>Macronuclear genome sequence of the ciliate Tetrahymena thermophila, a model eukaryote.</title>
        <authorList>
            <person name="Eisen J.A."/>
            <person name="Coyne R.S."/>
            <person name="Wu M."/>
            <person name="Wu D."/>
            <person name="Thiagarajan M."/>
            <person name="Wortman J.R."/>
            <person name="Badger J.H."/>
            <person name="Ren Q."/>
            <person name="Amedeo P."/>
            <person name="Jones K.M."/>
            <person name="Tallon L.J."/>
            <person name="Delcher A.L."/>
            <person name="Salzberg S.L."/>
            <person name="Silva J.C."/>
            <person name="Haas B.J."/>
            <person name="Majoros W.H."/>
            <person name="Farzad M."/>
            <person name="Carlton J.M."/>
            <person name="Smith R.K. Jr."/>
            <person name="Garg J."/>
            <person name="Pearlman R.E."/>
            <person name="Karrer K.M."/>
            <person name="Sun L."/>
            <person name="Manning G."/>
            <person name="Elde N.C."/>
            <person name="Turkewitz A.P."/>
            <person name="Asai D.J."/>
            <person name="Wilkes D.E."/>
            <person name="Wang Y."/>
            <person name="Cai H."/>
            <person name="Collins K."/>
            <person name="Stewart B.A."/>
            <person name="Lee S.R."/>
            <person name="Wilamowska K."/>
            <person name="Weinberg Z."/>
            <person name="Ruzzo W.L."/>
            <person name="Wloga D."/>
            <person name="Gaertig J."/>
            <person name="Frankel J."/>
            <person name="Tsao C.-C."/>
            <person name="Gorovsky M.A."/>
            <person name="Keeling P.J."/>
            <person name="Waller R.F."/>
            <person name="Patron N.J."/>
            <person name="Cherry J.M."/>
            <person name="Stover N.A."/>
            <person name="Krieger C.J."/>
            <person name="del Toro C."/>
            <person name="Ryder H.F."/>
            <person name="Williamson S.C."/>
            <person name="Barbeau R.A."/>
            <person name="Hamilton E.P."/>
            <person name="Orias E."/>
        </authorList>
    </citation>
    <scope>NUCLEOTIDE SEQUENCE [LARGE SCALE GENOMIC DNA]</scope>
    <source>
        <strain evidence="5">SB210</strain>
    </source>
</reference>
<accession>I7LW14</accession>
<dbReference type="EMBL" id="GG662612">
    <property type="protein sequence ID" value="EAS00567.2"/>
    <property type="molecule type" value="Genomic_DNA"/>
</dbReference>
<dbReference type="Proteomes" id="UP000009168">
    <property type="component" value="Unassembled WGS sequence"/>
</dbReference>
<dbReference type="InterPro" id="IPR032675">
    <property type="entry name" value="LRR_dom_sf"/>
</dbReference>
<dbReference type="Gene3D" id="3.80.10.10">
    <property type="entry name" value="Ribonuclease Inhibitor"/>
    <property type="match status" value="1"/>
</dbReference>
<dbReference type="GeneID" id="7836056"/>
<dbReference type="GO" id="GO:0031267">
    <property type="term" value="F:small GTPase binding"/>
    <property type="evidence" value="ECO:0007669"/>
    <property type="project" value="TreeGrafter"/>
</dbReference>
<dbReference type="GO" id="GO:0048471">
    <property type="term" value="C:perinuclear region of cytoplasm"/>
    <property type="evidence" value="ECO:0007669"/>
    <property type="project" value="TreeGrafter"/>
</dbReference>
<evidence type="ECO:0008006" key="6">
    <source>
        <dbReference type="Google" id="ProtNLM"/>
    </source>
</evidence>
<dbReference type="OrthoDB" id="120976at2759"/>
<evidence type="ECO:0000256" key="1">
    <source>
        <dbReference type="ARBA" id="ARBA00022468"/>
    </source>
</evidence>
<organism evidence="4 5">
    <name type="scientific">Tetrahymena thermophila (strain SB210)</name>
    <dbReference type="NCBI Taxonomy" id="312017"/>
    <lineage>
        <taxon>Eukaryota</taxon>
        <taxon>Sar</taxon>
        <taxon>Alveolata</taxon>
        <taxon>Ciliophora</taxon>
        <taxon>Intramacronucleata</taxon>
        <taxon>Oligohymenophorea</taxon>
        <taxon>Hymenostomatida</taxon>
        <taxon>Tetrahymenina</taxon>
        <taxon>Tetrahymenidae</taxon>
        <taxon>Tetrahymena</taxon>
    </lineage>
</organism>
<dbReference type="GO" id="GO:0005634">
    <property type="term" value="C:nucleus"/>
    <property type="evidence" value="ECO:0007669"/>
    <property type="project" value="TreeGrafter"/>
</dbReference>
<gene>
    <name evidence="4" type="ORF">TTHERM_00410190</name>
</gene>
<evidence type="ECO:0000256" key="3">
    <source>
        <dbReference type="ARBA" id="ARBA00022737"/>
    </source>
</evidence>
<proteinExistence type="predicted"/>
<dbReference type="GO" id="GO:0005829">
    <property type="term" value="C:cytosol"/>
    <property type="evidence" value="ECO:0007669"/>
    <property type="project" value="TreeGrafter"/>
</dbReference>
<dbReference type="RefSeq" id="XP_001020812.2">
    <property type="nucleotide sequence ID" value="XM_001020812.2"/>
</dbReference>
<sequence>MEDEKNCQLEESKLTNFLIDFNSLIEEYQSQDSIKSIIFDKTCSFIIKKKIISFIDNLNQQFESLSEDNIVEELNLTIISGDNIDQQSVSFLCDNLLLVSYQIKRFALHIQSQENLGQEGILQIGQSISNFQNLQELKIQFDFNNIREIGISGVCQSFQNLSYLLKLTLIIGWNNMIGPQGAKFIGNSFIFLKNLKELDLQICQLNNIQSEGAKGIAKGIRNLNQLQKLDISFLAGNSIGQKGTTSIGKALQYLTQLQSLSINIGLQNNISSLGTKGLFQGINKLQNLQILHLQFGSFNNIGLLGVQEIANSFKNLQNIIDLSFIIDKFNSIGNKEVQILGYGLKYLINMKYFSFTIDEVYVDFDGIQGISDGMQSLKNLKSVIIIIQIEIFMKNQIIQAYFDSISKNPQLSHLICDFKQQKSKKQKSKVIRKCVRLVEFR</sequence>
<dbReference type="PANTHER" id="PTHR24113">
    <property type="entry name" value="RAN GTPASE-ACTIVATING PROTEIN 1"/>
    <property type="match status" value="1"/>
</dbReference>
<keyword evidence="3" id="KW-0677">Repeat</keyword>
<dbReference type="SUPFAM" id="SSF52047">
    <property type="entry name" value="RNI-like"/>
    <property type="match status" value="1"/>
</dbReference>
<protein>
    <recommendedName>
        <fullName evidence="6">Kinase domain protein</fullName>
    </recommendedName>
</protein>
<keyword evidence="1" id="KW-0343">GTPase activation</keyword>
<dbReference type="AlphaFoldDB" id="I7LW14"/>
<dbReference type="InParanoid" id="I7LW14"/>
<dbReference type="GO" id="GO:0006913">
    <property type="term" value="P:nucleocytoplasmic transport"/>
    <property type="evidence" value="ECO:0007669"/>
    <property type="project" value="TreeGrafter"/>
</dbReference>
<dbReference type="GO" id="GO:0005096">
    <property type="term" value="F:GTPase activator activity"/>
    <property type="evidence" value="ECO:0007669"/>
    <property type="project" value="UniProtKB-KW"/>
</dbReference>
<dbReference type="KEGG" id="tet:TTHERM_00410190"/>
<evidence type="ECO:0000313" key="5">
    <source>
        <dbReference type="Proteomes" id="UP000009168"/>
    </source>
</evidence>
<keyword evidence="5" id="KW-1185">Reference proteome</keyword>
<dbReference type="InterPro" id="IPR027038">
    <property type="entry name" value="RanGap"/>
</dbReference>
<keyword evidence="2" id="KW-0433">Leucine-rich repeat</keyword>
<evidence type="ECO:0000256" key="2">
    <source>
        <dbReference type="ARBA" id="ARBA00022614"/>
    </source>
</evidence>
<evidence type="ECO:0000313" key="4">
    <source>
        <dbReference type="EMBL" id="EAS00567.2"/>
    </source>
</evidence>
<dbReference type="PANTHER" id="PTHR24113:SF12">
    <property type="entry name" value="RAN GTPASE-ACTIVATING PROTEIN 1"/>
    <property type="match status" value="1"/>
</dbReference>
<name>I7LW14_TETTS</name>